<comment type="caution">
    <text evidence="1">The sequence shown here is derived from an EMBL/GenBank/DDBJ whole genome shotgun (WGS) entry which is preliminary data.</text>
</comment>
<name>A0ABQ1QDT7_9BACI</name>
<sequence length="121" mass="14136">MLSVNLTNIESKYNLSPTVVKGVQTELLDLRPTDVLTKDKLARKTNLHPDIAETILIDLFKDKVLQLYIRVYCNNEDYAHFVWFNSLKEYYNADEDFRCPECGSSLNWKNARVGFKRGVFR</sequence>
<evidence type="ECO:0000313" key="2">
    <source>
        <dbReference type="Proteomes" id="UP000642571"/>
    </source>
</evidence>
<dbReference type="EMBL" id="BMIN01000018">
    <property type="protein sequence ID" value="GGD22875.1"/>
    <property type="molecule type" value="Genomic_DNA"/>
</dbReference>
<organism evidence="1 2">
    <name type="scientific">Pontibacillus salipaludis</name>
    <dbReference type="NCBI Taxonomy" id="1697394"/>
    <lineage>
        <taxon>Bacteria</taxon>
        <taxon>Bacillati</taxon>
        <taxon>Bacillota</taxon>
        <taxon>Bacilli</taxon>
        <taxon>Bacillales</taxon>
        <taxon>Bacillaceae</taxon>
        <taxon>Pontibacillus</taxon>
    </lineage>
</organism>
<proteinExistence type="predicted"/>
<protein>
    <recommendedName>
        <fullName evidence="3">Transcriptional regulator</fullName>
    </recommendedName>
</protein>
<keyword evidence="2" id="KW-1185">Reference proteome</keyword>
<evidence type="ECO:0000313" key="1">
    <source>
        <dbReference type="EMBL" id="GGD22875.1"/>
    </source>
</evidence>
<gene>
    <name evidence="1" type="ORF">GCM10011389_33310</name>
</gene>
<evidence type="ECO:0008006" key="3">
    <source>
        <dbReference type="Google" id="ProtNLM"/>
    </source>
</evidence>
<dbReference type="Proteomes" id="UP000642571">
    <property type="component" value="Unassembled WGS sequence"/>
</dbReference>
<accession>A0ABQ1QDT7</accession>
<reference evidence="2" key="1">
    <citation type="journal article" date="2019" name="Int. J. Syst. Evol. Microbiol.">
        <title>The Global Catalogue of Microorganisms (GCM) 10K type strain sequencing project: providing services to taxonomists for standard genome sequencing and annotation.</title>
        <authorList>
            <consortium name="The Broad Institute Genomics Platform"/>
            <consortium name="The Broad Institute Genome Sequencing Center for Infectious Disease"/>
            <person name="Wu L."/>
            <person name="Ma J."/>
        </authorList>
    </citation>
    <scope>NUCLEOTIDE SEQUENCE [LARGE SCALE GENOMIC DNA]</scope>
    <source>
        <strain evidence="2">CGMCC 1.15353</strain>
    </source>
</reference>